<proteinExistence type="predicted"/>
<dbReference type="OrthoDB" id="8962942at2759"/>
<keyword evidence="2" id="KW-1185">Reference proteome</keyword>
<evidence type="ECO:0000313" key="2">
    <source>
        <dbReference type="Proteomes" id="UP001085076"/>
    </source>
</evidence>
<sequence length="69" mass="7316">MRLAGLLLATKFCVRETIKDSVVKGMGSGVAGVKVVGRSREVYLEELAVTVLAAFCRVPEIASSRGDGF</sequence>
<dbReference type="EMBL" id="JAGGNH010000008">
    <property type="protein sequence ID" value="KAJ0965868.1"/>
    <property type="molecule type" value="Genomic_DNA"/>
</dbReference>
<reference evidence="1" key="1">
    <citation type="submission" date="2021-03" db="EMBL/GenBank/DDBJ databases">
        <authorList>
            <person name="Li Z."/>
            <person name="Yang C."/>
        </authorList>
    </citation>
    <scope>NUCLEOTIDE SEQUENCE</scope>
    <source>
        <strain evidence="1">Dzin_1.0</strain>
        <tissue evidence="1">Leaf</tissue>
    </source>
</reference>
<comment type="caution">
    <text evidence="1">The sequence shown here is derived from an EMBL/GenBank/DDBJ whole genome shotgun (WGS) entry which is preliminary data.</text>
</comment>
<evidence type="ECO:0000313" key="1">
    <source>
        <dbReference type="EMBL" id="KAJ0965868.1"/>
    </source>
</evidence>
<name>A0A9D5H791_9LILI</name>
<gene>
    <name evidence="1" type="ORF">J5N97_027006</name>
</gene>
<organism evidence="1 2">
    <name type="scientific">Dioscorea zingiberensis</name>
    <dbReference type="NCBI Taxonomy" id="325984"/>
    <lineage>
        <taxon>Eukaryota</taxon>
        <taxon>Viridiplantae</taxon>
        <taxon>Streptophyta</taxon>
        <taxon>Embryophyta</taxon>
        <taxon>Tracheophyta</taxon>
        <taxon>Spermatophyta</taxon>
        <taxon>Magnoliopsida</taxon>
        <taxon>Liliopsida</taxon>
        <taxon>Dioscoreales</taxon>
        <taxon>Dioscoreaceae</taxon>
        <taxon>Dioscorea</taxon>
    </lineage>
</organism>
<accession>A0A9D5H791</accession>
<dbReference type="Proteomes" id="UP001085076">
    <property type="component" value="Miscellaneous, Linkage group lg08"/>
</dbReference>
<protein>
    <submittedName>
        <fullName evidence="1">Uncharacterized protein</fullName>
    </submittedName>
</protein>
<dbReference type="AlphaFoldDB" id="A0A9D5H791"/>
<reference evidence="1" key="2">
    <citation type="journal article" date="2022" name="Hortic Res">
        <title>The genome of Dioscorea zingiberensis sheds light on the biosynthesis, origin and evolution of the medicinally important diosgenin saponins.</title>
        <authorList>
            <person name="Li Y."/>
            <person name="Tan C."/>
            <person name="Li Z."/>
            <person name="Guo J."/>
            <person name="Li S."/>
            <person name="Chen X."/>
            <person name="Wang C."/>
            <person name="Dai X."/>
            <person name="Yang H."/>
            <person name="Song W."/>
            <person name="Hou L."/>
            <person name="Xu J."/>
            <person name="Tong Z."/>
            <person name="Xu A."/>
            <person name="Yuan X."/>
            <person name="Wang W."/>
            <person name="Yang Q."/>
            <person name="Chen L."/>
            <person name="Sun Z."/>
            <person name="Wang K."/>
            <person name="Pan B."/>
            <person name="Chen J."/>
            <person name="Bao Y."/>
            <person name="Liu F."/>
            <person name="Qi X."/>
            <person name="Gang D.R."/>
            <person name="Wen J."/>
            <person name="Li J."/>
        </authorList>
    </citation>
    <scope>NUCLEOTIDE SEQUENCE</scope>
    <source>
        <strain evidence="1">Dzin_1.0</strain>
    </source>
</reference>